<dbReference type="GO" id="GO:0051607">
    <property type="term" value="P:defense response to virus"/>
    <property type="evidence" value="ECO:0007669"/>
    <property type="project" value="UniProtKB-UniRule"/>
</dbReference>
<accession>G4SWY5</accession>
<feature type="binding site" evidence="10">
    <location>
        <position position="250"/>
    </location>
    <ligand>
        <name>Mn(2+)</name>
        <dbReference type="ChEBI" id="CHEBI:29035"/>
    </ligand>
</feature>
<dbReference type="GO" id="GO:0004520">
    <property type="term" value="F:DNA endonuclease activity"/>
    <property type="evidence" value="ECO:0007669"/>
    <property type="project" value="InterPro"/>
</dbReference>
<keyword evidence="5 10" id="KW-0460">Magnesium</keyword>
<dbReference type="InterPro" id="IPR019856">
    <property type="entry name" value="CRISPR-assoc_Cas1_DVULG"/>
</dbReference>
<dbReference type="InterPro" id="IPR042211">
    <property type="entry name" value="CRISPR-assoc_Cas1_N"/>
</dbReference>
<name>G4SWY5_META2</name>
<comment type="similarity">
    <text evidence="10">Belongs to the CRISPR-associated endonuclease Cas1 family.</text>
</comment>
<dbReference type="RefSeq" id="WP_014147836.1">
    <property type="nucleotide sequence ID" value="NC_016112.1"/>
</dbReference>
<dbReference type="PANTHER" id="PTHR34353">
    <property type="entry name" value="CRISPR-ASSOCIATED ENDONUCLEASE CAS1 1"/>
    <property type="match status" value="1"/>
</dbReference>
<evidence type="ECO:0000313" key="11">
    <source>
        <dbReference type="EMBL" id="CCE23040.1"/>
    </source>
</evidence>
<dbReference type="InterPro" id="IPR042206">
    <property type="entry name" value="CRISPR-assoc_Cas1_C"/>
</dbReference>
<evidence type="ECO:0000256" key="9">
    <source>
        <dbReference type="ARBA" id="ARBA00038592"/>
    </source>
</evidence>
<dbReference type="InterPro" id="IPR002729">
    <property type="entry name" value="CRISPR-assoc_Cas1"/>
</dbReference>
<dbReference type="GO" id="GO:0016787">
    <property type="term" value="F:hydrolase activity"/>
    <property type="evidence" value="ECO:0007669"/>
    <property type="project" value="UniProtKB-KW"/>
</dbReference>
<comment type="subunit">
    <text evidence="9 10">Homodimer, forms a heterotetramer with a Cas2 homodimer.</text>
</comment>
<keyword evidence="6 10" id="KW-0051">Antiviral defense</keyword>
<evidence type="ECO:0000256" key="8">
    <source>
        <dbReference type="ARBA" id="ARBA00023211"/>
    </source>
</evidence>
<dbReference type="InterPro" id="IPR050646">
    <property type="entry name" value="Cas1"/>
</dbReference>
<dbReference type="AlphaFoldDB" id="G4SWY5"/>
<dbReference type="CDD" id="cd09721">
    <property type="entry name" value="Cas1_I-C"/>
    <property type="match status" value="1"/>
</dbReference>
<keyword evidence="7 10" id="KW-0238">DNA-binding</keyword>
<dbReference type="Proteomes" id="UP000008315">
    <property type="component" value="Chromosome"/>
</dbReference>
<reference evidence="12" key="1">
    <citation type="journal article" date="2012" name="J. Bacteriol.">
        <title>Genome sequence of the haloalkaliphilic methanotrophic bacterium Methylomicrobium alcaliphilum 20Z.</title>
        <authorList>
            <person name="Vuilleumier S."/>
            <person name="Khmelenina V.N."/>
            <person name="Bringel F."/>
            <person name="Reshetnikov A.S."/>
            <person name="Lajus A."/>
            <person name="Mangenot S."/>
            <person name="Rouy Z."/>
            <person name="Op den Camp H.J."/>
            <person name="Jetten M.S."/>
            <person name="Dispirito A.A."/>
            <person name="Dunfield P."/>
            <person name="Klotz M.G."/>
            <person name="Semrau J.D."/>
            <person name="Stein L.Y."/>
            <person name="Barbe V."/>
            <person name="Medigue C."/>
            <person name="Trotsenko Y.A."/>
            <person name="Kalyuzhnaya M.G."/>
        </authorList>
    </citation>
    <scope>NUCLEOTIDE SEQUENCE [LARGE SCALE GENOMIC DNA]</scope>
    <source>
        <strain evidence="12">DSM 19304 / NCIMB 14124 / VKM B-2133 / 20Z</strain>
    </source>
</reference>
<keyword evidence="4 10" id="KW-0378">Hydrolase</keyword>
<evidence type="ECO:0000256" key="1">
    <source>
        <dbReference type="ARBA" id="ARBA00022722"/>
    </source>
</evidence>
<comment type="function">
    <text evidence="10">CRISPR (clustered regularly interspaced short palindromic repeat), is an adaptive immune system that provides protection against mobile genetic elements (viruses, transposable elements and conjugative plasmids). CRISPR clusters contain spacers, sequences complementary to antecedent mobile elements, and target invading nucleic acids. CRISPR clusters are transcribed and processed into CRISPR RNA (crRNA). Acts as a dsDNA endonuclease. Involved in the integration of spacer DNA into the CRISPR cassette.</text>
</comment>
<dbReference type="EC" id="3.1.-.-" evidence="10"/>
<evidence type="ECO:0000256" key="2">
    <source>
        <dbReference type="ARBA" id="ARBA00022723"/>
    </source>
</evidence>
<evidence type="ECO:0000256" key="7">
    <source>
        <dbReference type="ARBA" id="ARBA00023125"/>
    </source>
</evidence>
<evidence type="ECO:0000256" key="5">
    <source>
        <dbReference type="ARBA" id="ARBA00022842"/>
    </source>
</evidence>
<organism evidence="11 12">
    <name type="scientific">Methylotuvimicrobium alcaliphilum (strain DSM 19304 / NCIMB 14124 / VKM B-2133 / 20Z)</name>
    <name type="common">Methylomicrobium alcaliphilum</name>
    <dbReference type="NCBI Taxonomy" id="1091494"/>
    <lineage>
        <taxon>Bacteria</taxon>
        <taxon>Pseudomonadati</taxon>
        <taxon>Pseudomonadota</taxon>
        <taxon>Gammaproteobacteria</taxon>
        <taxon>Methylococcales</taxon>
        <taxon>Methylococcaceae</taxon>
        <taxon>Methylotuvimicrobium</taxon>
    </lineage>
</organism>
<dbReference type="NCBIfam" id="TIGR00287">
    <property type="entry name" value="cas1"/>
    <property type="match status" value="1"/>
</dbReference>
<dbReference type="HOGENOM" id="CLU_052779_1_0_6"/>
<proteinExistence type="inferred from homology"/>
<dbReference type="Gene3D" id="1.20.120.920">
    <property type="entry name" value="CRISPR-associated endonuclease Cas1, C-terminal domain"/>
    <property type="match status" value="1"/>
</dbReference>
<evidence type="ECO:0000313" key="12">
    <source>
        <dbReference type="Proteomes" id="UP000008315"/>
    </source>
</evidence>
<dbReference type="Pfam" id="PF01867">
    <property type="entry name" value="Cas_Cas1"/>
    <property type="match status" value="1"/>
</dbReference>
<dbReference type="PATRIC" id="fig|271065.3.peg.1376"/>
<keyword evidence="3 10" id="KW-0255">Endonuclease</keyword>
<sequence length="344" mass="38924">MKQALNTLYVTTPEAYLRLEGETVCVMIEKQKKMQVPLHHLGAFVLFDNVMLSPALLGRCAEDGLSVVWLNRSGRFRARLEGPVNGNVLLRQAQYRAADDRDKSIKLAKRFIAGKIRNSRQILMRGARENKSEAEKSNLVHASRLLAGNLKKLPTVQTHDELRGVEGDSARIYFDALPKIIKPSARETFNFTTRNRRPPRDPFNALASFLYALVLSDCRSALETVGLDPQLGFLHAVRPGRQSLALDMLEEFRAPLCDRLALTLINREQLNAKDFDKREGGSVLLNDKGRKTVIGAFQTRKQEELNHPVLDQSLPIGLLAQIQARLLARFLREDSEDYIPYLQR</sequence>
<keyword evidence="12" id="KW-1185">Reference proteome</keyword>
<dbReference type="Gene3D" id="3.100.10.20">
    <property type="entry name" value="CRISPR-associated endonuclease Cas1, N-terminal domain"/>
    <property type="match status" value="1"/>
</dbReference>
<protein>
    <recommendedName>
        <fullName evidence="10">CRISPR-associated endonuclease Cas1</fullName>
        <ecNumber evidence="10">3.1.-.-</ecNumber>
    </recommendedName>
</protein>
<evidence type="ECO:0000256" key="4">
    <source>
        <dbReference type="ARBA" id="ARBA00022801"/>
    </source>
</evidence>
<keyword evidence="1 10" id="KW-0540">Nuclease</keyword>
<dbReference type="GO" id="GO:0046872">
    <property type="term" value="F:metal ion binding"/>
    <property type="evidence" value="ECO:0007669"/>
    <property type="project" value="UniProtKB-UniRule"/>
</dbReference>
<keyword evidence="2 10" id="KW-0479">Metal-binding</keyword>
<dbReference type="PANTHER" id="PTHR34353:SF2">
    <property type="entry name" value="CRISPR-ASSOCIATED ENDONUCLEASE CAS1 1"/>
    <property type="match status" value="1"/>
</dbReference>
<dbReference type="GO" id="GO:0003677">
    <property type="term" value="F:DNA binding"/>
    <property type="evidence" value="ECO:0007669"/>
    <property type="project" value="UniProtKB-KW"/>
</dbReference>
<evidence type="ECO:0000256" key="6">
    <source>
        <dbReference type="ARBA" id="ARBA00023118"/>
    </source>
</evidence>
<dbReference type="KEGG" id="mah:MEALZ_1351"/>
<dbReference type="EMBL" id="FO082060">
    <property type="protein sequence ID" value="CCE23040.1"/>
    <property type="molecule type" value="Genomic_DNA"/>
</dbReference>
<keyword evidence="8 10" id="KW-0464">Manganese</keyword>
<dbReference type="HAMAP" id="MF_01470">
    <property type="entry name" value="Cas1"/>
    <property type="match status" value="1"/>
</dbReference>
<feature type="binding site" evidence="10">
    <location>
        <position position="166"/>
    </location>
    <ligand>
        <name>Mn(2+)</name>
        <dbReference type="ChEBI" id="CHEBI:29035"/>
    </ligand>
</feature>
<feature type="binding site" evidence="10">
    <location>
        <position position="235"/>
    </location>
    <ligand>
        <name>Mn(2+)</name>
        <dbReference type="ChEBI" id="CHEBI:29035"/>
    </ligand>
</feature>
<dbReference type="STRING" id="1091494.MEALZ_1351"/>
<evidence type="ECO:0000256" key="10">
    <source>
        <dbReference type="HAMAP-Rule" id="MF_01470"/>
    </source>
</evidence>
<evidence type="ECO:0000256" key="3">
    <source>
        <dbReference type="ARBA" id="ARBA00022759"/>
    </source>
</evidence>
<dbReference type="GO" id="GO:0043571">
    <property type="term" value="P:maintenance of CRISPR repeat elements"/>
    <property type="evidence" value="ECO:0007669"/>
    <property type="project" value="UniProtKB-UniRule"/>
</dbReference>
<comment type="cofactor">
    <cofactor evidence="10">
        <name>Mg(2+)</name>
        <dbReference type="ChEBI" id="CHEBI:18420"/>
    </cofactor>
    <cofactor evidence="10">
        <name>Mn(2+)</name>
        <dbReference type="ChEBI" id="CHEBI:29035"/>
    </cofactor>
</comment>
<gene>
    <name evidence="10" type="primary">cas1</name>
    <name evidence="11" type="ordered locus">MEALZ_1351</name>
</gene>
<dbReference type="NCBIfam" id="TIGR03640">
    <property type="entry name" value="cas1_DVULG"/>
    <property type="match status" value="1"/>
</dbReference>